<comment type="caution">
    <text evidence="1">The sequence shown here is derived from an EMBL/GenBank/DDBJ whole genome shotgun (WGS) entry which is preliminary data.</text>
</comment>
<dbReference type="EMBL" id="JANHOG010000088">
    <property type="protein sequence ID" value="KAJ3558447.1"/>
    <property type="molecule type" value="Genomic_DNA"/>
</dbReference>
<reference evidence="1" key="1">
    <citation type="submission" date="2022-07" db="EMBL/GenBank/DDBJ databases">
        <title>Genome Sequence of Phlebia brevispora.</title>
        <authorList>
            <person name="Buettner E."/>
        </authorList>
    </citation>
    <scope>NUCLEOTIDE SEQUENCE</scope>
    <source>
        <strain evidence="1">MPL23</strain>
    </source>
</reference>
<keyword evidence="2" id="KW-1185">Reference proteome</keyword>
<proteinExistence type="predicted"/>
<dbReference type="Proteomes" id="UP001148662">
    <property type="component" value="Unassembled WGS sequence"/>
</dbReference>
<evidence type="ECO:0000313" key="2">
    <source>
        <dbReference type="Proteomes" id="UP001148662"/>
    </source>
</evidence>
<name>A0ACC1TDB0_9APHY</name>
<sequence length="236" mass="25763">MLTISSLLLAFLTLAGSTPAPEYVPAPLPAGWWSPVPCSEDDGSRLFENALTTVLANNTPSACIEYCDALQYDFAGVEYSSRCFCGTDFTNDTPQNTIADPSNCYLPCTGDPEYTCGGNWYVQLYERTKPQVTFPPEWDIEMACAIDVPTRIITDDTTFVFANNTPTACMEYCDNQGYTFAGVEYGDECHCGTGVVAEAQESNSTVDCMIPCAGSNHYYCGGYWKMQVYSSVCTPA</sequence>
<gene>
    <name evidence="1" type="ORF">NM688_g924</name>
</gene>
<protein>
    <submittedName>
        <fullName evidence="1">Uncharacterized protein</fullName>
    </submittedName>
</protein>
<evidence type="ECO:0000313" key="1">
    <source>
        <dbReference type="EMBL" id="KAJ3558447.1"/>
    </source>
</evidence>
<accession>A0ACC1TDB0</accession>
<organism evidence="1 2">
    <name type="scientific">Phlebia brevispora</name>
    <dbReference type="NCBI Taxonomy" id="194682"/>
    <lineage>
        <taxon>Eukaryota</taxon>
        <taxon>Fungi</taxon>
        <taxon>Dikarya</taxon>
        <taxon>Basidiomycota</taxon>
        <taxon>Agaricomycotina</taxon>
        <taxon>Agaricomycetes</taxon>
        <taxon>Polyporales</taxon>
        <taxon>Meruliaceae</taxon>
        <taxon>Phlebia</taxon>
    </lineage>
</organism>